<dbReference type="PANTHER" id="PTHR43344:SF13">
    <property type="entry name" value="PHOSPHATASE RV3661-RELATED"/>
    <property type="match status" value="1"/>
</dbReference>
<evidence type="ECO:0000313" key="4">
    <source>
        <dbReference type="EMBL" id="RAU16806.1"/>
    </source>
</evidence>
<keyword evidence="3" id="KW-0460">Magnesium</keyword>
<organism evidence="4 5">
    <name type="scientific">Nitrincola tibetensis</name>
    <dbReference type="NCBI Taxonomy" id="2219697"/>
    <lineage>
        <taxon>Bacteria</taxon>
        <taxon>Pseudomonadati</taxon>
        <taxon>Pseudomonadota</taxon>
        <taxon>Gammaproteobacteria</taxon>
        <taxon>Oceanospirillales</taxon>
        <taxon>Oceanospirillaceae</taxon>
        <taxon>Nitrincola</taxon>
    </lineage>
</organism>
<dbReference type="Gene3D" id="1.20.1440.100">
    <property type="entry name" value="SG protein - dephosphorylation function"/>
    <property type="match status" value="1"/>
</dbReference>
<dbReference type="SUPFAM" id="SSF56784">
    <property type="entry name" value="HAD-like"/>
    <property type="match status" value="1"/>
</dbReference>
<evidence type="ECO:0000256" key="2">
    <source>
        <dbReference type="ARBA" id="ARBA00022801"/>
    </source>
</evidence>
<accession>A0A364NIA5</accession>
<name>A0A364NIA5_9GAMM</name>
<dbReference type="Proteomes" id="UP000250744">
    <property type="component" value="Unassembled WGS sequence"/>
</dbReference>
<dbReference type="EMBL" id="QKRX01000016">
    <property type="protein sequence ID" value="RAU16806.1"/>
    <property type="molecule type" value="Genomic_DNA"/>
</dbReference>
<dbReference type="Gene3D" id="3.40.50.1000">
    <property type="entry name" value="HAD superfamily/HAD-like"/>
    <property type="match status" value="1"/>
</dbReference>
<comment type="caution">
    <text evidence="4">The sequence shown here is derived from an EMBL/GenBank/DDBJ whole genome shotgun (WGS) entry which is preliminary data.</text>
</comment>
<reference evidence="4 5" key="1">
    <citation type="submission" date="2018-06" db="EMBL/GenBank/DDBJ databases">
        <title>Nitrincola tibetense sp. nov., isolated from Lake XuguoCo on Tibetan Plateau.</title>
        <authorList>
            <person name="Xing P."/>
        </authorList>
    </citation>
    <scope>NUCLEOTIDE SEQUENCE [LARGE SCALE GENOMIC DNA]</scope>
    <source>
        <strain evidence="5">xg18</strain>
    </source>
</reference>
<dbReference type="InterPro" id="IPR036412">
    <property type="entry name" value="HAD-like_sf"/>
</dbReference>
<dbReference type="OrthoDB" id="9784466at2"/>
<evidence type="ECO:0000313" key="5">
    <source>
        <dbReference type="Proteomes" id="UP000250744"/>
    </source>
</evidence>
<dbReference type="InterPro" id="IPR006385">
    <property type="entry name" value="HAD_hydro_SerB1"/>
</dbReference>
<dbReference type="CDD" id="cd02612">
    <property type="entry name" value="HAD_PGPPase"/>
    <property type="match status" value="1"/>
</dbReference>
<dbReference type="GO" id="GO:0046872">
    <property type="term" value="F:metal ion binding"/>
    <property type="evidence" value="ECO:0007669"/>
    <property type="project" value="UniProtKB-KW"/>
</dbReference>
<dbReference type="AlphaFoldDB" id="A0A364NIA5"/>
<dbReference type="InterPro" id="IPR050582">
    <property type="entry name" value="HAD-like_SerB"/>
</dbReference>
<dbReference type="Pfam" id="PF12710">
    <property type="entry name" value="HAD"/>
    <property type="match status" value="1"/>
</dbReference>
<gene>
    <name evidence="4" type="ORF">DN062_16245</name>
</gene>
<protein>
    <submittedName>
        <fullName evidence="4">HAD family hydrolase</fullName>
    </submittedName>
</protein>
<proteinExistence type="predicted"/>
<keyword evidence="1" id="KW-0479">Metal-binding</keyword>
<keyword evidence="5" id="KW-1185">Reference proteome</keyword>
<keyword evidence="2 4" id="KW-0378">Hydrolase</keyword>
<dbReference type="InterPro" id="IPR023214">
    <property type="entry name" value="HAD_sf"/>
</dbReference>
<sequence>MIEKIAVFDLDHTLIKGDSSALWAEYLHELGWITSPDFKHQHQQMMETYANGNLDMCAYLALNLSPLMGREYERVYTEAERFVSERILPLIYPDAVHLIHQLRQQGEHLLMISASEVFLVEPVANALGFDGVIGIDVEHHEGKITGNPLLPLSYQEGKIHHYHAYLERFNTSESQVISRFYSDSHNDIPLLEKVQFPVAVNPNDALLQVAQEQQWPILNWS</sequence>
<dbReference type="RefSeq" id="WP_112160350.1">
    <property type="nucleotide sequence ID" value="NZ_QKRX01000016.1"/>
</dbReference>
<evidence type="ECO:0000256" key="3">
    <source>
        <dbReference type="ARBA" id="ARBA00022842"/>
    </source>
</evidence>
<evidence type="ECO:0000256" key="1">
    <source>
        <dbReference type="ARBA" id="ARBA00022723"/>
    </source>
</evidence>
<dbReference type="GO" id="GO:0016787">
    <property type="term" value="F:hydrolase activity"/>
    <property type="evidence" value="ECO:0007669"/>
    <property type="project" value="UniProtKB-KW"/>
</dbReference>
<dbReference type="NCBIfam" id="TIGR01488">
    <property type="entry name" value="HAD-SF-IB"/>
    <property type="match status" value="1"/>
</dbReference>
<dbReference type="NCBIfam" id="TIGR01490">
    <property type="entry name" value="HAD-SF-IB-hyp1"/>
    <property type="match status" value="1"/>
</dbReference>
<dbReference type="PANTHER" id="PTHR43344">
    <property type="entry name" value="PHOSPHOSERINE PHOSPHATASE"/>
    <property type="match status" value="1"/>
</dbReference>